<name>A0ABY5XRA9_RHISU</name>
<evidence type="ECO:0000313" key="2">
    <source>
        <dbReference type="Proteomes" id="UP001060123"/>
    </source>
</evidence>
<accession>A0ABY5XRA9</accession>
<sequence length="68" mass="7801">MTARAIQATRSRRRRVVNLYTSLAFPANKKVWVYVGLADEIWALLNDLSIDISIDPAWWLNSIAIRSI</sequence>
<dbReference type="EMBL" id="CP104144">
    <property type="protein sequence ID" value="UWU16978.1"/>
    <property type="molecule type" value="Genomic_DNA"/>
</dbReference>
<proteinExistence type="predicted"/>
<keyword evidence="2" id="KW-1185">Reference proteome</keyword>
<geneLocation type="plasmid" evidence="1 2">
    <name>pWSM1592_1</name>
</geneLocation>
<organism evidence="1 2">
    <name type="scientific">Rhizobium sullae</name>
    <name type="common">Rhizobium hedysari</name>
    <dbReference type="NCBI Taxonomy" id="50338"/>
    <lineage>
        <taxon>Bacteria</taxon>
        <taxon>Pseudomonadati</taxon>
        <taxon>Pseudomonadota</taxon>
        <taxon>Alphaproteobacteria</taxon>
        <taxon>Hyphomicrobiales</taxon>
        <taxon>Rhizobiaceae</taxon>
        <taxon>Rhizobium/Agrobacterium group</taxon>
        <taxon>Rhizobium</taxon>
    </lineage>
</organism>
<dbReference type="Proteomes" id="UP001060123">
    <property type="component" value="Plasmid pWSM1592_1"/>
</dbReference>
<protein>
    <submittedName>
        <fullName evidence="1">Uncharacterized protein</fullName>
    </submittedName>
</protein>
<keyword evidence="1" id="KW-0614">Plasmid</keyword>
<reference evidence="1" key="1">
    <citation type="submission" date="2022-09" db="EMBL/GenBank/DDBJ databases">
        <title>Australian commercial rhizobial inoculants.</title>
        <authorList>
            <person name="Kohlmeier M.G."/>
            <person name="O'Hara G.W."/>
            <person name="Colombi E."/>
            <person name="Ramsay J.P."/>
            <person name="Terpolilli J."/>
        </authorList>
    </citation>
    <scope>NUCLEOTIDE SEQUENCE</scope>
    <source>
        <strain evidence="1">WSM1592</strain>
        <plasmid evidence="1">pWSM1592_1</plasmid>
    </source>
</reference>
<evidence type="ECO:0000313" key="1">
    <source>
        <dbReference type="EMBL" id="UWU16978.1"/>
    </source>
</evidence>
<gene>
    <name evidence="1" type="ORF">N2599_29680</name>
</gene>